<organism evidence="3">
    <name type="scientific">Strongyloides stercoralis</name>
    <name type="common">Threadworm</name>
    <dbReference type="NCBI Taxonomy" id="6248"/>
    <lineage>
        <taxon>Eukaryota</taxon>
        <taxon>Metazoa</taxon>
        <taxon>Ecdysozoa</taxon>
        <taxon>Nematoda</taxon>
        <taxon>Chromadorea</taxon>
        <taxon>Rhabditida</taxon>
        <taxon>Tylenchina</taxon>
        <taxon>Panagrolaimomorpha</taxon>
        <taxon>Strongyloidoidea</taxon>
        <taxon>Strongyloididae</taxon>
        <taxon>Strongyloides</taxon>
    </lineage>
</organism>
<dbReference type="WBParaSite" id="TCONS_00003929.p1">
    <property type="protein sequence ID" value="TCONS_00003929.p1"/>
    <property type="gene ID" value="XLOC_000683"/>
</dbReference>
<keyword evidence="1" id="KW-1133">Transmembrane helix</keyword>
<protein>
    <submittedName>
        <fullName evidence="4">G-protein coupled receptors family 1 profile domain-containing protein</fullName>
    </submittedName>
</protein>
<evidence type="ECO:0000313" key="2">
    <source>
        <dbReference type="Proteomes" id="UP000035681"/>
    </source>
</evidence>
<evidence type="ECO:0000256" key="1">
    <source>
        <dbReference type="SAM" id="Phobius"/>
    </source>
</evidence>
<keyword evidence="1" id="KW-0812">Transmembrane</keyword>
<dbReference type="Proteomes" id="UP000035681">
    <property type="component" value="Unplaced"/>
</dbReference>
<evidence type="ECO:0000313" key="4">
    <source>
        <dbReference type="WBParaSite" id="TCONS_00003929.p1"/>
    </source>
</evidence>
<feature type="transmembrane region" description="Helical" evidence="1">
    <location>
        <begin position="145"/>
        <end position="169"/>
    </location>
</feature>
<dbReference type="AlphaFoldDB" id="A0A0K0ER93"/>
<feature type="transmembrane region" description="Helical" evidence="1">
    <location>
        <begin position="21"/>
        <end position="38"/>
    </location>
</feature>
<feature type="transmembrane region" description="Helical" evidence="1">
    <location>
        <begin position="71"/>
        <end position="93"/>
    </location>
</feature>
<sequence length="175" mass="20287">MFQKNFLLMDNQNKWKIYIRLMCLLLSIISAIIILIGPDFCVTGNTNNYASNTICTRFPVTRWDFSVAAPYFHILVISFTLLFSTMNIIEIFFKQSNITKLNFITIYLCVFSFSFSGTIEIFLFTNFLQNVSYPVDKSVDISIKVYGYLGAGICYFLVMILSTFDYVLLKKQCNY</sequence>
<keyword evidence="2" id="KW-1185">Reference proteome</keyword>
<dbReference type="WBParaSite" id="SSTP_0001197800.1">
    <property type="protein sequence ID" value="SSTP_0001197800.1"/>
    <property type="gene ID" value="SSTP_0001197800"/>
</dbReference>
<feature type="transmembrane region" description="Helical" evidence="1">
    <location>
        <begin position="105"/>
        <end position="125"/>
    </location>
</feature>
<accession>A0A0K0ER93</accession>
<proteinExistence type="predicted"/>
<reference evidence="3" key="1">
    <citation type="submission" date="2015-08" db="UniProtKB">
        <authorList>
            <consortium name="WormBaseParasite"/>
        </authorList>
    </citation>
    <scope>IDENTIFICATION</scope>
</reference>
<keyword evidence="1" id="KW-0472">Membrane</keyword>
<name>A0A0K0ER93_STRER</name>
<evidence type="ECO:0000313" key="3">
    <source>
        <dbReference type="WBParaSite" id="SSTP_0001197800.1"/>
    </source>
</evidence>